<dbReference type="AlphaFoldDB" id="A0A429GFK0"/>
<comment type="caution">
    <text evidence="1">The sequence shown here is derived from an EMBL/GenBank/DDBJ whole genome shotgun (WGS) entry which is preliminary data.</text>
</comment>
<sequence>MRLIILGKLIEKDLNEAIEMADKRNIVIMGRVEPDLHAKLIEVVMSRVGPDGTADIEMDSIGPDGPVVMWRRGSIKMRKTSRRMELSL</sequence>
<proteinExistence type="predicted"/>
<accession>A0A429GFK0</accession>
<dbReference type="EMBL" id="RXII01000115">
    <property type="protein sequence ID" value="RZN58665.1"/>
    <property type="molecule type" value="Genomic_DNA"/>
</dbReference>
<dbReference type="Proteomes" id="UP000277582">
    <property type="component" value="Unassembled WGS sequence"/>
</dbReference>
<evidence type="ECO:0008006" key="5">
    <source>
        <dbReference type="Google" id="ProtNLM"/>
    </source>
</evidence>
<name>A0A429GFK0_9CREN</name>
<keyword evidence="3" id="KW-1185">Reference proteome</keyword>
<evidence type="ECO:0000313" key="2">
    <source>
        <dbReference type="EMBL" id="RZN58665.1"/>
    </source>
</evidence>
<organism evidence="1 3">
    <name type="scientific">Candidatus Methanodesulfokora washburnensis</name>
    <dbReference type="NCBI Taxonomy" id="2478471"/>
    <lineage>
        <taxon>Archaea</taxon>
        <taxon>Thermoproteota</taxon>
        <taxon>Candidatus Korarchaeia</taxon>
        <taxon>Candidatus Korarchaeia incertae sedis</taxon>
        <taxon>Candidatus Methanodesulfokora</taxon>
    </lineage>
</organism>
<protein>
    <recommendedName>
        <fullName evidence="5">DUF2073 domain-containing protein</fullName>
    </recommendedName>
</protein>
<evidence type="ECO:0000313" key="4">
    <source>
        <dbReference type="Proteomes" id="UP000316217"/>
    </source>
</evidence>
<reference evidence="2 4" key="2">
    <citation type="journal article" date="2019" name="Nat. Microbiol.">
        <title>Wide diversity of methane and short-chain alkane metabolisms in uncultured archaea.</title>
        <authorList>
            <person name="Borrel G."/>
            <person name="Adam P.S."/>
            <person name="McKay L.J."/>
            <person name="Chen L.X."/>
            <person name="Sierra-Garcia I.N."/>
            <person name="Sieber C.M."/>
            <person name="Letourneur Q."/>
            <person name="Ghozlane A."/>
            <person name="Andersen G.L."/>
            <person name="Li W.J."/>
            <person name="Hallam S.J."/>
            <person name="Muyzer G."/>
            <person name="de Oliveira V.M."/>
            <person name="Inskeep W.P."/>
            <person name="Banfield J.F."/>
            <person name="Gribaldo S."/>
        </authorList>
    </citation>
    <scope>NUCLEOTIDE SEQUENCE [LARGE SCALE GENOMIC DNA]</scope>
    <source>
        <strain evidence="2">NM4</strain>
    </source>
</reference>
<evidence type="ECO:0000313" key="3">
    <source>
        <dbReference type="Proteomes" id="UP000277582"/>
    </source>
</evidence>
<dbReference type="RefSeq" id="WP_125672388.1">
    <property type="nucleotide sequence ID" value="NZ_RCOS01000146.1"/>
</dbReference>
<gene>
    <name evidence="1" type="ORF">D6D85_13010</name>
    <name evidence="2" type="ORF">EF810_07335</name>
</gene>
<dbReference type="Proteomes" id="UP000316217">
    <property type="component" value="Unassembled WGS sequence"/>
</dbReference>
<reference evidence="1 3" key="1">
    <citation type="submission" date="2018-10" db="EMBL/GenBank/DDBJ databases">
        <title>Co-occurring genomic capacity for anaerobic methane metabolism and dissimilatory sulfite reduction discovered in the Korarchaeota.</title>
        <authorList>
            <person name="Mckay L.J."/>
            <person name="Dlakic M."/>
            <person name="Fields M.W."/>
            <person name="Delmont T.O."/>
            <person name="Eren A.M."/>
            <person name="Jay Z.J."/>
            <person name="Klingelsmith K.B."/>
            <person name="Rusch D.B."/>
            <person name="Inskeep W.P."/>
        </authorList>
    </citation>
    <scope>NUCLEOTIDE SEQUENCE [LARGE SCALE GENOMIC DNA]</scope>
    <source>
        <strain evidence="1 3">MDKW</strain>
    </source>
</reference>
<evidence type="ECO:0000313" key="1">
    <source>
        <dbReference type="EMBL" id="RSN72549.1"/>
    </source>
</evidence>
<dbReference type="EMBL" id="RCOS01000146">
    <property type="protein sequence ID" value="RSN72549.1"/>
    <property type="molecule type" value="Genomic_DNA"/>
</dbReference>